<dbReference type="PANTHER" id="PTHR10395:SF7">
    <property type="entry name" value="5-HYDROXYISOURATE HYDROLASE"/>
    <property type="match status" value="1"/>
</dbReference>
<evidence type="ECO:0000259" key="1">
    <source>
        <dbReference type="Pfam" id="PF00576"/>
    </source>
</evidence>
<evidence type="ECO:0000313" key="2">
    <source>
        <dbReference type="EMBL" id="MBS7813031.1"/>
    </source>
</evidence>
<dbReference type="GO" id="GO:0016787">
    <property type="term" value="F:hydrolase activity"/>
    <property type="evidence" value="ECO:0007669"/>
    <property type="project" value="UniProtKB-KW"/>
</dbReference>
<keyword evidence="3" id="KW-1185">Reference proteome</keyword>
<dbReference type="PANTHER" id="PTHR10395">
    <property type="entry name" value="URICASE AND TRANSTHYRETIN-RELATED"/>
    <property type="match status" value="1"/>
</dbReference>
<comment type="caution">
    <text evidence="2">The sequence shown here is derived from an EMBL/GenBank/DDBJ whole genome shotgun (WGS) entry which is preliminary data.</text>
</comment>
<protein>
    <submittedName>
        <fullName evidence="2">Hydroxyisourate hydrolase</fullName>
    </submittedName>
</protein>
<organism evidence="2 3">
    <name type="scientific">Roseococcus pinisoli</name>
    <dbReference type="NCBI Taxonomy" id="2835040"/>
    <lineage>
        <taxon>Bacteria</taxon>
        <taxon>Pseudomonadati</taxon>
        <taxon>Pseudomonadota</taxon>
        <taxon>Alphaproteobacteria</taxon>
        <taxon>Acetobacterales</taxon>
        <taxon>Roseomonadaceae</taxon>
        <taxon>Roseococcus</taxon>
    </lineage>
</organism>
<dbReference type="RefSeq" id="WP_213671734.1">
    <property type="nucleotide sequence ID" value="NZ_JAHCDA010000004.1"/>
</dbReference>
<keyword evidence="2" id="KW-0378">Hydrolase</keyword>
<dbReference type="Proteomes" id="UP000766336">
    <property type="component" value="Unassembled WGS sequence"/>
</dbReference>
<dbReference type="Pfam" id="PF00576">
    <property type="entry name" value="Transthyretin"/>
    <property type="match status" value="1"/>
</dbReference>
<feature type="domain" description="Transthyretin/hydroxyisourate hydrolase" evidence="1">
    <location>
        <begin position="4"/>
        <end position="114"/>
    </location>
</feature>
<dbReference type="SUPFAM" id="SSF49472">
    <property type="entry name" value="Transthyretin (synonym: prealbumin)"/>
    <property type="match status" value="1"/>
</dbReference>
<reference evidence="2 3" key="1">
    <citation type="submission" date="2021-05" db="EMBL/GenBank/DDBJ databases">
        <title>Roseococcus sp. XZZS9, whole genome shotgun sequencing project.</title>
        <authorList>
            <person name="Zhao G."/>
            <person name="Shen L."/>
        </authorList>
    </citation>
    <scope>NUCLEOTIDE SEQUENCE [LARGE SCALE GENOMIC DNA]</scope>
    <source>
        <strain evidence="2 3">XZZS9</strain>
    </source>
</reference>
<name>A0ABS5QH63_9PROT</name>
<proteinExistence type="predicted"/>
<gene>
    <name evidence="2" type="ORF">KHU32_18945</name>
</gene>
<evidence type="ECO:0000313" key="3">
    <source>
        <dbReference type="Proteomes" id="UP000766336"/>
    </source>
</evidence>
<accession>A0ABS5QH63</accession>
<dbReference type="Gene3D" id="2.60.40.180">
    <property type="entry name" value="Transthyretin/hydroxyisourate hydrolase domain"/>
    <property type="match status" value="1"/>
</dbReference>
<dbReference type="InterPro" id="IPR023416">
    <property type="entry name" value="Transthyretin/HIU_hydrolase_d"/>
</dbReference>
<dbReference type="InterPro" id="IPR036817">
    <property type="entry name" value="Transthyretin/HIU_hydrolase_sf"/>
</dbReference>
<dbReference type="EMBL" id="JAHCDA010000004">
    <property type="protein sequence ID" value="MBS7813031.1"/>
    <property type="molecule type" value="Genomic_DNA"/>
</dbReference>
<sequence>MDRLSTHVLDMAQGRPAAGMGFRLFRQEGEEGRVLLAEGITRSDGHAPAGLLPETDFRPGRYELVFRVADYFRAEGFDLPEPPFLDRVTLGFGLGAAAPCHVALLVTPHGYTTYAEVRPAR</sequence>